<accession>A0A815K9K0</accession>
<feature type="non-terminal residue" evidence="1">
    <location>
        <position position="1"/>
    </location>
</feature>
<gene>
    <name evidence="1" type="ORF">VCS650_LOCUS35724</name>
</gene>
<reference evidence="1" key="1">
    <citation type="submission" date="2021-02" db="EMBL/GenBank/DDBJ databases">
        <authorList>
            <person name="Nowell W R."/>
        </authorList>
    </citation>
    <scope>NUCLEOTIDE SEQUENCE</scope>
</reference>
<dbReference type="Gene3D" id="1.10.238.10">
    <property type="entry name" value="EF-hand"/>
    <property type="match status" value="1"/>
</dbReference>
<dbReference type="Proteomes" id="UP000663891">
    <property type="component" value="Unassembled WGS sequence"/>
</dbReference>
<evidence type="ECO:0000313" key="1">
    <source>
        <dbReference type="EMBL" id="CAF1386911.1"/>
    </source>
</evidence>
<proteinExistence type="predicted"/>
<name>A0A815K9K0_9BILA</name>
<evidence type="ECO:0008006" key="3">
    <source>
        <dbReference type="Google" id="ProtNLM"/>
    </source>
</evidence>
<comment type="caution">
    <text evidence="1">The sequence shown here is derived from an EMBL/GenBank/DDBJ whole genome shotgun (WGS) entry which is preliminary data.</text>
</comment>
<evidence type="ECO:0000313" key="2">
    <source>
        <dbReference type="Proteomes" id="UP000663891"/>
    </source>
</evidence>
<sequence length="42" mass="4990">FSEFKKGHELMGVEDIDEYALRKEFHRIDTNHGGYILFDEVC</sequence>
<organism evidence="1 2">
    <name type="scientific">Adineta steineri</name>
    <dbReference type="NCBI Taxonomy" id="433720"/>
    <lineage>
        <taxon>Eukaryota</taxon>
        <taxon>Metazoa</taxon>
        <taxon>Spiralia</taxon>
        <taxon>Gnathifera</taxon>
        <taxon>Rotifera</taxon>
        <taxon>Eurotatoria</taxon>
        <taxon>Bdelloidea</taxon>
        <taxon>Adinetida</taxon>
        <taxon>Adinetidae</taxon>
        <taxon>Adineta</taxon>
    </lineage>
</organism>
<dbReference type="OrthoDB" id="26525at2759"/>
<protein>
    <recommendedName>
        <fullName evidence="3">EF-hand domain-containing protein</fullName>
    </recommendedName>
</protein>
<dbReference type="EMBL" id="CAJNON010000826">
    <property type="protein sequence ID" value="CAF1386911.1"/>
    <property type="molecule type" value="Genomic_DNA"/>
</dbReference>
<dbReference type="AlphaFoldDB" id="A0A815K9K0"/>